<dbReference type="InterPro" id="IPR051675">
    <property type="entry name" value="Endo/Exo/Phosphatase_dom_1"/>
</dbReference>
<reference evidence="1 2" key="1">
    <citation type="submission" date="2015-09" db="EMBL/GenBank/DDBJ databases">
        <title>Sorangium comparison.</title>
        <authorList>
            <person name="Zaburannyi N."/>
            <person name="Bunk B."/>
            <person name="Overmann J."/>
            <person name="Mueller R."/>
        </authorList>
    </citation>
    <scope>NUCLEOTIDE SEQUENCE [LARGE SCALE GENOMIC DNA]</scope>
    <source>
        <strain evidence="1 2">So ce26</strain>
    </source>
</reference>
<sequence length="79" mass="8792">MAEKIDINQASAEDLQRTFQVNEQCAQIIVERREEMGGFSSWEEIKQVAGIDDTMIESMKDAGIVVTKASTPSSNTRRA</sequence>
<dbReference type="EMBL" id="CP012673">
    <property type="protein sequence ID" value="AUX45523.1"/>
    <property type="molecule type" value="Genomic_DNA"/>
</dbReference>
<evidence type="ECO:0000313" key="1">
    <source>
        <dbReference type="EMBL" id="AUX45523.1"/>
    </source>
</evidence>
<gene>
    <name evidence="1" type="ORF">SOCE26_070150</name>
</gene>
<evidence type="ECO:0008006" key="3">
    <source>
        <dbReference type="Google" id="ProtNLM"/>
    </source>
</evidence>
<name>A0A2L0F1W1_SORCE</name>
<dbReference type="OrthoDB" id="5515367at2"/>
<dbReference type="GO" id="GO:0015627">
    <property type="term" value="C:type II protein secretion system complex"/>
    <property type="evidence" value="ECO:0007669"/>
    <property type="project" value="TreeGrafter"/>
</dbReference>
<protein>
    <recommendedName>
        <fullName evidence="3">Competence protein ComEA</fullName>
    </recommendedName>
</protein>
<dbReference type="GO" id="GO:0015628">
    <property type="term" value="P:protein secretion by the type II secretion system"/>
    <property type="evidence" value="ECO:0007669"/>
    <property type="project" value="TreeGrafter"/>
</dbReference>
<evidence type="ECO:0000313" key="2">
    <source>
        <dbReference type="Proteomes" id="UP000238348"/>
    </source>
</evidence>
<dbReference type="PANTHER" id="PTHR21180">
    <property type="entry name" value="ENDONUCLEASE/EXONUCLEASE/PHOSPHATASE FAMILY DOMAIN-CONTAINING PROTEIN 1"/>
    <property type="match status" value="1"/>
</dbReference>
<dbReference type="SUPFAM" id="SSF47781">
    <property type="entry name" value="RuvA domain 2-like"/>
    <property type="match status" value="1"/>
</dbReference>
<dbReference type="Pfam" id="PF12836">
    <property type="entry name" value="HHH_3"/>
    <property type="match status" value="1"/>
</dbReference>
<dbReference type="RefSeq" id="WP_159397617.1">
    <property type="nucleotide sequence ID" value="NZ_CP012673.1"/>
</dbReference>
<dbReference type="PANTHER" id="PTHR21180:SF32">
    <property type="entry name" value="ENDONUCLEASE_EXONUCLEASE_PHOSPHATASE FAMILY DOMAIN-CONTAINING PROTEIN 1"/>
    <property type="match status" value="1"/>
</dbReference>
<dbReference type="AlphaFoldDB" id="A0A2L0F1W1"/>
<accession>A0A2L0F1W1</accession>
<organism evidence="1 2">
    <name type="scientific">Sorangium cellulosum</name>
    <name type="common">Polyangium cellulosum</name>
    <dbReference type="NCBI Taxonomy" id="56"/>
    <lineage>
        <taxon>Bacteria</taxon>
        <taxon>Pseudomonadati</taxon>
        <taxon>Myxococcota</taxon>
        <taxon>Polyangia</taxon>
        <taxon>Polyangiales</taxon>
        <taxon>Polyangiaceae</taxon>
        <taxon>Sorangium</taxon>
    </lineage>
</organism>
<dbReference type="InterPro" id="IPR010994">
    <property type="entry name" value="RuvA_2-like"/>
</dbReference>
<dbReference type="Gene3D" id="1.10.150.280">
    <property type="entry name" value="AF1531-like domain"/>
    <property type="match status" value="1"/>
</dbReference>
<proteinExistence type="predicted"/>
<dbReference type="Proteomes" id="UP000238348">
    <property type="component" value="Chromosome"/>
</dbReference>